<organism evidence="1 2">
    <name type="scientific">Algoriphagus kandeliae</name>
    <dbReference type="NCBI Taxonomy" id="2562278"/>
    <lineage>
        <taxon>Bacteria</taxon>
        <taxon>Pseudomonadati</taxon>
        <taxon>Bacteroidota</taxon>
        <taxon>Cytophagia</taxon>
        <taxon>Cytophagales</taxon>
        <taxon>Cyclobacteriaceae</taxon>
        <taxon>Algoriphagus</taxon>
    </lineage>
</organism>
<dbReference type="Proteomes" id="UP000297647">
    <property type="component" value="Unassembled WGS sequence"/>
</dbReference>
<reference evidence="1 2" key="1">
    <citation type="submission" date="2019-03" db="EMBL/GenBank/DDBJ databases">
        <title>Algoriphagus sp. nov, a new strain isolated from root system soil of mangrove plant Kandelia.</title>
        <authorList>
            <person name="Yin Q."/>
            <person name="Wang K."/>
            <person name="Song Z."/>
        </authorList>
    </citation>
    <scope>NUCLEOTIDE SEQUENCE [LARGE SCALE GENOMIC DNA]</scope>
    <source>
        <strain evidence="1 2">XY-J91</strain>
    </source>
</reference>
<evidence type="ECO:0000313" key="2">
    <source>
        <dbReference type="Proteomes" id="UP000297647"/>
    </source>
</evidence>
<comment type="caution">
    <text evidence="1">The sequence shown here is derived from an EMBL/GenBank/DDBJ whole genome shotgun (WGS) entry which is preliminary data.</text>
</comment>
<evidence type="ECO:0000313" key="1">
    <source>
        <dbReference type="EMBL" id="TFV97318.1"/>
    </source>
</evidence>
<dbReference type="AlphaFoldDB" id="A0A4Y9QZX1"/>
<dbReference type="InterPro" id="IPR026444">
    <property type="entry name" value="Secre_tail"/>
</dbReference>
<protein>
    <submittedName>
        <fullName evidence="1">T9SS type A sorting domain-containing protein</fullName>
    </submittedName>
</protein>
<dbReference type="EMBL" id="SPSB01000001">
    <property type="protein sequence ID" value="TFV97318.1"/>
    <property type="molecule type" value="Genomic_DNA"/>
</dbReference>
<accession>A0A4Y9QZX1</accession>
<keyword evidence="2" id="KW-1185">Reference proteome</keyword>
<dbReference type="NCBIfam" id="TIGR04183">
    <property type="entry name" value="Por_Secre_tail"/>
    <property type="match status" value="1"/>
</dbReference>
<proteinExistence type="predicted"/>
<dbReference type="Gene3D" id="2.60.120.260">
    <property type="entry name" value="Galactose-binding domain-like"/>
    <property type="match status" value="1"/>
</dbReference>
<gene>
    <name evidence="1" type="ORF">E4S40_01295</name>
</gene>
<sequence length="610" mass="69922">MIMGKRPHIFFWSVLLTLFSFQVKAQVVEFGPIPKIQFKNQSKAELNNRLAIQNQLPLWDDFSGGMDTLKWDFSGSTYSTTMGNHPPSFGVIVLDGVDETGRPYSRQIREQGAGDYLTSKAIDLSAVPSNQRESTFLSFFWQAGGKAEMPDEGDALTLEFLSADSVWTRIWQMNGGPDRDRENFTQEIVSVPSEFFHSDFRFRFVNQGRLSGPFDTWLVDYVYFNSDRDFEDLFYLDRALTRNNYLFAGDYAAIPLEFYSELSSDELLPIANEFNNLENRFRAMEYSILLSEESGNSSTVNLNTPFNPVPNARERRVFESNSINNLPEINQQTDLEILTYLTTGDKNYFEISQGDTTIFESIDYRINDTVRTFFPVRDYFAYDVGSADYSAGINQRSGMLAVKYEVDQPIFLTGISIDFTNPAQADQPIDILIWNDLEATPIYRKETLIPLKEASKDLIFFPIDTNIRVQGEFFVGFAQFSNDFLYVGLSKENDQAEKIYYNINGAWAQNEEVRGSLIIRPHVSLAPPFEELEISPENLRYFPNPVESNLHIQGNFQELRIFDSFGREIFPERIKDAQGEIINFIKQIPGIYIINVITPQGPKSIRILVK</sequence>
<name>A0A4Y9QZX1_9BACT</name>